<organism evidence="2 3">
    <name type="scientific">Nothophoma quercina</name>
    <dbReference type="NCBI Taxonomy" id="749835"/>
    <lineage>
        <taxon>Eukaryota</taxon>
        <taxon>Fungi</taxon>
        <taxon>Dikarya</taxon>
        <taxon>Ascomycota</taxon>
        <taxon>Pezizomycotina</taxon>
        <taxon>Dothideomycetes</taxon>
        <taxon>Pleosporomycetidae</taxon>
        <taxon>Pleosporales</taxon>
        <taxon>Pleosporineae</taxon>
        <taxon>Didymellaceae</taxon>
        <taxon>Nothophoma</taxon>
    </lineage>
</organism>
<evidence type="ECO:0000256" key="1">
    <source>
        <dbReference type="SAM" id="MobiDB-lite"/>
    </source>
</evidence>
<comment type="caution">
    <text evidence="2">The sequence shown here is derived from an EMBL/GenBank/DDBJ whole genome shotgun (WGS) entry which is preliminary data.</text>
</comment>
<feature type="region of interest" description="Disordered" evidence="1">
    <location>
        <begin position="1"/>
        <end position="25"/>
    </location>
</feature>
<accession>A0ABR3RCY2</accession>
<evidence type="ECO:0008006" key="4">
    <source>
        <dbReference type="Google" id="ProtNLM"/>
    </source>
</evidence>
<dbReference type="PANTHER" id="PTHR35179">
    <property type="entry name" value="PROTEIN CBG02620"/>
    <property type="match status" value="1"/>
</dbReference>
<sequence>MGPSYGAGTPTSGQEPETKRQRTQQEINLLSLINPTLAASLVGAQVQEAQTAEKSTPDEDELEEEEDDDDIEMATDSEEGELDIPKPLPKILTAAQKKKKERKERVLSKDRGEVLHTISPADVEANPSNVTWDTDPDIICSYNWSSAVDGSNTIFVPGGPQKWTPQDIPYNVPGDAGFHPTDYNYVRQPRDPFSAVFHAMTLMNSNYAFNNVDILADRNNLRVLLEFVQGKTVGPFRLDLYMVFGTLVIVRREDGFWRRSDGKSYGFNFEKHFTTTSPDLSDATSHYRAIRYRMGPLNVICRFEADAYVDTASDILTDSEADAVIPPVPTEPDLMQRPQFSYRAPFRVLQKGHLVPGHQLLELKTQVEKPREEGQSLVSCQDQLWFGRTTHLYTGRYEPGTGKILYIKKEDARERVKRWEIKNKEDLRKLVGLLIMLKGMLMKQPGPIRAGILVREDPRGPVKLHEMLEKRNVVQRQFFERHWMRNARPRGPAQGGGRGGVHQAARDAPQARGGTHGGRGGGVDGHRSHAGAPRGYAGPRTGDSYRPRSPVRTRHTDPNHGRLNADAHARPHQDALRGGAGRHRGRGGASRSRGGVEQSQG</sequence>
<feature type="compositionally biased region" description="Gly residues" evidence="1">
    <location>
        <begin position="514"/>
        <end position="523"/>
    </location>
</feature>
<gene>
    <name evidence="2" type="ORF">SLS59_005145</name>
</gene>
<keyword evidence="3" id="KW-1185">Reference proteome</keyword>
<evidence type="ECO:0000313" key="3">
    <source>
        <dbReference type="Proteomes" id="UP001521222"/>
    </source>
</evidence>
<reference evidence="2 3" key="1">
    <citation type="submission" date="2024-02" db="EMBL/GenBank/DDBJ databases">
        <title>De novo assembly and annotation of 12 fungi associated with fruit tree decline syndrome in Ontario, Canada.</title>
        <authorList>
            <person name="Sulman M."/>
            <person name="Ellouze W."/>
            <person name="Ilyukhin E."/>
        </authorList>
    </citation>
    <scope>NUCLEOTIDE SEQUENCE [LARGE SCALE GENOMIC DNA]</scope>
    <source>
        <strain evidence="2 3">M97-236</strain>
    </source>
</reference>
<dbReference type="PANTHER" id="PTHR35179:SF1">
    <property type="entry name" value="INTEGRAL MEMBRANE PROTEIN"/>
    <property type="match status" value="1"/>
</dbReference>
<feature type="compositionally biased region" description="Acidic residues" evidence="1">
    <location>
        <begin position="58"/>
        <end position="82"/>
    </location>
</feature>
<dbReference type="EMBL" id="JAKIXB020000015">
    <property type="protein sequence ID" value="KAL1601979.1"/>
    <property type="molecule type" value="Genomic_DNA"/>
</dbReference>
<feature type="region of interest" description="Disordered" evidence="1">
    <location>
        <begin position="44"/>
        <end position="84"/>
    </location>
</feature>
<dbReference type="Proteomes" id="UP001521222">
    <property type="component" value="Unassembled WGS sequence"/>
</dbReference>
<name>A0ABR3RCY2_9PLEO</name>
<evidence type="ECO:0000313" key="2">
    <source>
        <dbReference type="EMBL" id="KAL1601979.1"/>
    </source>
</evidence>
<feature type="region of interest" description="Disordered" evidence="1">
    <location>
        <begin position="485"/>
        <end position="601"/>
    </location>
</feature>
<protein>
    <recommendedName>
        <fullName evidence="4">Geranylgeranyl pyrophosphate synthetase</fullName>
    </recommendedName>
</protein>
<feature type="compositionally biased region" description="Basic and acidic residues" evidence="1">
    <location>
        <begin position="554"/>
        <end position="575"/>
    </location>
</feature>
<proteinExistence type="predicted"/>